<protein>
    <recommendedName>
        <fullName evidence="5">DOD-type homing endonuclease domain-containing protein</fullName>
    </recommendedName>
</protein>
<accession>A0A3M6VWC0</accession>
<keyword evidence="2" id="KW-0732">Signal</keyword>
<comment type="caution">
    <text evidence="3">The sequence shown here is derived from an EMBL/GenBank/DDBJ whole genome shotgun (WGS) entry which is preliminary data.</text>
</comment>
<comment type="similarity">
    <text evidence="1">Belongs to the sel-1 family.</text>
</comment>
<reference evidence="3 4" key="1">
    <citation type="submission" date="2018-06" db="EMBL/GenBank/DDBJ databases">
        <title>Comparative genomics of downy mildews reveals potential adaptations to biotrophy.</title>
        <authorList>
            <person name="Fletcher K."/>
            <person name="Klosterman S.J."/>
            <person name="Derevnina L."/>
            <person name="Martin F."/>
            <person name="Koike S."/>
            <person name="Reyes Chin-Wo S."/>
            <person name="Mou B."/>
            <person name="Michelmore R."/>
        </authorList>
    </citation>
    <scope>NUCLEOTIDE SEQUENCE [LARGE SCALE GENOMIC DNA]</scope>
    <source>
        <strain evidence="3 4">R14</strain>
    </source>
</reference>
<organism evidence="3 4">
    <name type="scientific">Peronospora effusa</name>
    <dbReference type="NCBI Taxonomy" id="542832"/>
    <lineage>
        <taxon>Eukaryota</taxon>
        <taxon>Sar</taxon>
        <taxon>Stramenopiles</taxon>
        <taxon>Oomycota</taxon>
        <taxon>Peronosporomycetes</taxon>
        <taxon>Peronosporales</taxon>
        <taxon>Peronosporaceae</taxon>
        <taxon>Peronospora</taxon>
    </lineage>
</organism>
<gene>
    <name evidence="3" type="ORF">DD238_002724</name>
</gene>
<dbReference type="GO" id="GO:0005789">
    <property type="term" value="C:endoplasmic reticulum membrane"/>
    <property type="evidence" value="ECO:0007669"/>
    <property type="project" value="TreeGrafter"/>
</dbReference>
<dbReference type="GO" id="GO:0036503">
    <property type="term" value="P:ERAD pathway"/>
    <property type="evidence" value="ECO:0007669"/>
    <property type="project" value="TreeGrafter"/>
</dbReference>
<dbReference type="SMART" id="SM00671">
    <property type="entry name" value="SEL1"/>
    <property type="match status" value="10"/>
</dbReference>
<dbReference type="Proteomes" id="UP000282087">
    <property type="component" value="Unassembled WGS sequence"/>
</dbReference>
<sequence>MGRYFSFSHAVAVVALAVALSSSLALSSDVAEAHTSDTTTPLSPLSEALRQVQTDNASVRDLSIAALSPLVPPVERRDALVQLGDMYFYGNHSLATRVNGTLDLSLYAEAAALGAPRAQFHVGVALSYGLWGFPRDEAAAITRYYFAALDGDIGASMALGHKHWLGVGVPKKCESAVRYYEVAANEAVARREHNMSHPAIYDLPHRRLKTIVAAQHKKNSPGDSAIVDFYQFSADKGDPDATLNLATLYYYGARGLTQDLQRAAVLFRKAYELGSSEGAYYLGHIHSLGIGTPQNNATAFKYLQEAVNEGNAAAQNELAQMYMLGKGVKPDKEKAVDLFRAAARQGSMEAFYNLGVLRMKGEDSNGATLLTEYPEYEVAHGYFQVAAHQGHMIASHKLGHMSLHGIGTTRSCKNAVESFKKVAERGEWDRVLTQAYKDFMRQDYEAAFMKYAVMAQQGYEIAQHNAAYLLDNGFLTPSAFSPLLSWTPSAMDFGENVVTSTAVMLYRLAAQQGNADANLKIGDYYYYGKGGNRADFVKASAHYSLAGKQSNAEAMFNLALMYEHGIGVDQDFYLAKRFFDKARQAHSDAGVPVTLALWKLRVHKSLYSWKTWWDEFVGNVPPSTTREPTSLVSSLLTASRSKRDVGDTEAEVDAFLFSLLDEWWWPDGDTPSADTFLHGIYNNWGEMLQSENVLILVLTVALGVVLYIRSKRQYLQAPPLQQQQPQ</sequence>
<dbReference type="VEuPathDB" id="FungiDB:DD237_006849"/>
<dbReference type="STRING" id="542832.A0A3M6VWC0"/>
<dbReference type="EMBL" id="QLLG01000022">
    <property type="protein sequence ID" value="RMX69530.1"/>
    <property type="molecule type" value="Genomic_DNA"/>
</dbReference>
<evidence type="ECO:0000256" key="1">
    <source>
        <dbReference type="ARBA" id="ARBA00038101"/>
    </source>
</evidence>
<dbReference type="InterPro" id="IPR011990">
    <property type="entry name" value="TPR-like_helical_dom_sf"/>
</dbReference>
<dbReference type="InterPro" id="IPR050767">
    <property type="entry name" value="Sel1_AlgK"/>
</dbReference>
<evidence type="ECO:0008006" key="5">
    <source>
        <dbReference type="Google" id="ProtNLM"/>
    </source>
</evidence>
<dbReference type="Pfam" id="PF08238">
    <property type="entry name" value="Sel1"/>
    <property type="match status" value="10"/>
</dbReference>
<keyword evidence="4" id="KW-1185">Reference proteome</keyword>
<feature type="chain" id="PRO_5018043662" description="DOD-type homing endonuclease domain-containing protein" evidence="2">
    <location>
        <begin position="26"/>
        <end position="726"/>
    </location>
</feature>
<dbReference type="PANTHER" id="PTHR11102:SF147">
    <property type="entry name" value="SEL1L ADAPTOR SUBUNIT OF ERAD E3 UBIQUITIN LIGASE"/>
    <property type="match status" value="1"/>
</dbReference>
<name>A0A3M6VWC0_9STRA</name>
<dbReference type="InterPro" id="IPR006597">
    <property type="entry name" value="Sel1-like"/>
</dbReference>
<dbReference type="Gene3D" id="1.25.40.10">
    <property type="entry name" value="Tetratricopeptide repeat domain"/>
    <property type="match status" value="3"/>
</dbReference>
<evidence type="ECO:0000313" key="3">
    <source>
        <dbReference type="EMBL" id="RMX69530.1"/>
    </source>
</evidence>
<evidence type="ECO:0000313" key="4">
    <source>
        <dbReference type="Proteomes" id="UP000282087"/>
    </source>
</evidence>
<dbReference type="AlphaFoldDB" id="A0A3M6VWC0"/>
<feature type="signal peptide" evidence="2">
    <location>
        <begin position="1"/>
        <end position="25"/>
    </location>
</feature>
<evidence type="ECO:0000256" key="2">
    <source>
        <dbReference type="SAM" id="SignalP"/>
    </source>
</evidence>
<dbReference type="SUPFAM" id="SSF81901">
    <property type="entry name" value="HCP-like"/>
    <property type="match status" value="4"/>
</dbReference>
<proteinExistence type="inferred from homology"/>
<dbReference type="PANTHER" id="PTHR11102">
    <property type="entry name" value="SEL-1-LIKE PROTEIN"/>
    <property type="match status" value="1"/>
</dbReference>